<dbReference type="InterPro" id="IPR002748">
    <property type="entry name" value="CbiD"/>
</dbReference>
<organism evidence="5 6">
    <name type="scientific">Candidatus Scalindua rubra</name>
    <dbReference type="NCBI Taxonomy" id="1872076"/>
    <lineage>
        <taxon>Bacteria</taxon>
        <taxon>Pseudomonadati</taxon>
        <taxon>Planctomycetota</taxon>
        <taxon>Candidatus Brocadiia</taxon>
        <taxon>Candidatus Brocadiales</taxon>
        <taxon>Candidatus Scalinduaceae</taxon>
        <taxon>Candidatus Scalindua</taxon>
    </lineage>
</organism>
<keyword evidence="4" id="KW-0949">S-adenosyl-L-methionine</keyword>
<evidence type="ECO:0000313" key="5">
    <source>
        <dbReference type="EMBL" id="ODS34671.1"/>
    </source>
</evidence>
<sequence>MSNFVGFMLKEALKRSFKRVILAGHPGKLAKLIRGDFYTHSSRSKPANNILINIFKREKVNSELLKSLDASSTVEGMVEILREHDLLNIFNRIADDIQSSARRFISAKSKIGIVLFDMNKNIIGVSKGFKDWQRSL</sequence>
<dbReference type="GO" id="GO:0009236">
    <property type="term" value="P:cobalamin biosynthetic process"/>
    <property type="evidence" value="ECO:0007669"/>
    <property type="project" value="UniProtKB-KW"/>
</dbReference>
<evidence type="ECO:0000256" key="3">
    <source>
        <dbReference type="ARBA" id="ARBA00022679"/>
    </source>
</evidence>
<accession>A0A1E3XGB9</accession>
<dbReference type="SUPFAM" id="SSF111342">
    <property type="entry name" value="CbiD-like"/>
    <property type="match status" value="1"/>
</dbReference>
<keyword evidence="3" id="KW-0808">Transferase</keyword>
<keyword evidence="2" id="KW-0489">Methyltransferase</keyword>
<evidence type="ECO:0000256" key="4">
    <source>
        <dbReference type="ARBA" id="ARBA00022691"/>
    </source>
</evidence>
<proteinExistence type="predicted"/>
<evidence type="ECO:0000256" key="2">
    <source>
        <dbReference type="ARBA" id="ARBA00022603"/>
    </source>
</evidence>
<dbReference type="GO" id="GO:0032259">
    <property type="term" value="P:methylation"/>
    <property type="evidence" value="ECO:0007669"/>
    <property type="project" value="UniProtKB-KW"/>
</dbReference>
<dbReference type="PANTHER" id="PTHR35863:SF1">
    <property type="entry name" value="COBALT-PRECORRIN-5B C(1)-METHYLTRANSFERASE"/>
    <property type="match status" value="1"/>
</dbReference>
<dbReference type="GO" id="GO:0008168">
    <property type="term" value="F:methyltransferase activity"/>
    <property type="evidence" value="ECO:0007669"/>
    <property type="project" value="UniProtKB-KW"/>
</dbReference>
<evidence type="ECO:0000313" key="6">
    <source>
        <dbReference type="Proteomes" id="UP000094056"/>
    </source>
</evidence>
<reference evidence="5 6" key="1">
    <citation type="submission" date="2016-07" db="EMBL/GenBank/DDBJ databases">
        <title>Draft genome of Scalindua rubra, obtained from a brine-seawater interface in the Red Sea, sheds light on salt adaptation in anammox bacteria.</title>
        <authorList>
            <person name="Speth D.R."/>
            <person name="Lagkouvardos I."/>
            <person name="Wang Y."/>
            <person name="Qian P.-Y."/>
            <person name="Dutilh B.E."/>
            <person name="Jetten M.S."/>
        </authorList>
    </citation>
    <scope>NUCLEOTIDE SEQUENCE [LARGE SCALE GENOMIC DNA]</scope>
    <source>
        <strain evidence="5">BSI-1</strain>
    </source>
</reference>
<protein>
    <submittedName>
        <fullName evidence="5">Uncharacterized protein</fullName>
    </submittedName>
</protein>
<evidence type="ECO:0000256" key="1">
    <source>
        <dbReference type="ARBA" id="ARBA00022573"/>
    </source>
</evidence>
<dbReference type="PATRIC" id="fig|1872076.5.peg.279"/>
<dbReference type="Pfam" id="PF01888">
    <property type="entry name" value="CbiD"/>
    <property type="match status" value="1"/>
</dbReference>
<gene>
    <name evidence="5" type="ORF">SCARUB_00251</name>
</gene>
<dbReference type="EMBL" id="MAYW01000003">
    <property type="protein sequence ID" value="ODS34671.1"/>
    <property type="molecule type" value="Genomic_DNA"/>
</dbReference>
<dbReference type="PANTHER" id="PTHR35863">
    <property type="entry name" value="COBALT-PRECORRIN-5B C(1)-METHYLTRANSFERASE"/>
    <property type="match status" value="1"/>
</dbReference>
<dbReference type="AlphaFoldDB" id="A0A1E3XGB9"/>
<dbReference type="InterPro" id="IPR036074">
    <property type="entry name" value="CbiD_sf"/>
</dbReference>
<comment type="caution">
    <text evidence="5">The sequence shown here is derived from an EMBL/GenBank/DDBJ whole genome shotgun (WGS) entry which is preliminary data.</text>
</comment>
<keyword evidence="1" id="KW-0169">Cobalamin biosynthesis</keyword>
<name>A0A1E3XGB9_9BACT</name>
<dbReference type="Proteomes" id="UP000094056">
    <property type="component" value="Unassembled WGS sequence"/>
</dbReference>